<dbReference type="NCBIfam" id="TIGR01777">
    <property type="entry name" value="yfcH"/>
    <property type="match status" value="1"/>
</dbReference>
<dbReference type="SUPFAM" id="SSF51735">
    <property type="entry name" value="NAD(P)-binding Rossmann-fold domains"/>
    <property type="match status" value="1"/>
</dbReference>
<dbReference type="Gene3D" id="3.40.50.720">
    <property type="entry name" value="NAD(P)-binding Rossmann-like Domain"/>
    <property type="match status" value="1"/>
</dbReference>
<organism evidence="4 5">
    <name type="scientific">Schleiferia thermophila</name>
    <dbReference type="NCBI Taxonomy" id="884107"/>
    <lineage>
        <taxon>Bacteria</taxon>
        <taxon>Pseudomonadati</taxon>
        <taxon>Bacteroidota</taxon>
        <taxon>Flavobacteriia</taxon>
        <taxon>Flavobacteriales</taxon>
        <taxon>Schleiferiaceae</taxon>
        <taxon>Schleiferia</taxon>
    </lineage>
</organism>
<dbReference type="Pfam" id="PF01370">
    <property type="entry name" value="Epimerase"/>
    <property type="match status" value="1"/>
</dbReference>
<dbReference type="PANTHER" id="PTHR11092">
    <property type="entry name" value="SUGAR NUCLEOTIDE EPIMERASE RELATED"/>
    <property type="match status" value="1"/>
</dbReference>
<dbReference type="Proteomes" id="UP000253517">
    <property type="component" value="Unassembled WGS sequence"/>
</dbReference>
<dbReference type="AlphaFoldDB" id="A0A369AAB1"/>
<evidence type="ECO:0000259" key="3">
    <source>
        <dbReference type="Pfam" id="PF08338"/>
    </source>
</evidence>
<evidence type="ECO:0000313" key="5">
    <source>
        <dbReference type="Proteomes" id="UP000253517"/>
    </source>
</evidence>
<evidence type="ECO:0000259" key="2">
    <source>
        <dbReference type="Pfam" id="PF01370"/>
    </source>
</evidence>
<evidence type="ECO:0000256" key="1">
    <source>
        <dbReference type="ARBA" id="ARBA00009353"/>
    </source>
</evidence>
<name>A0A369AAB1_9FLAO</name>
<dbReference type="InterPro" id="IPR013549">
    <property type="entry name" value="DUF1731"/>
</dbReference>
<accession>A0A369AAB1</accession>
<dbReference type="InterPro" id="IPR001509">
    <property type="entry name" value="Epimerase_deHydtase"/>
</dbReference>
<dbReference type="InterPro" id="IPR010099">
    <property type="entry name" value="SDR39U1"/>
</dbReference>
<proteinExistence type="inferred from homology"/>
<sequence length="296" mass="32536">MSRTILVTGATGLVGTALIPRLRSYGYTVRTLTTSRPADEHTFRWNPEKRQIDQRVFENIHTIVHLAGTSIARRWTPSARRSIIDSRVLGARLLLEGALQHGLVKYITASAIGIYPQNEDGIYDESGPHGNDFPAEIVKLWEAAADEYAQHGISVAKIRTGVVLHPSGGALKQMLFPTRLGLGSPLGSGRQIVSWIHLHDLVNIYLMAVVKADFTGIYNATAPNPVSNATLMKTLARVLRKPFFMPPVPAPLLRLALGDMSSITLRGSAVIPRRLLNEGFTFEFPDLESALRDLLT</sequence>
<comment type="caution">
    <text evidence="4">The sequence shown here is derived from an EMBL/GenBank/DDBJ whole genome shotgun (WGS) entry which is preliminary data.</text>
</comment>
<dbReference type="EMBL" id="QPJS01000001">
    <property type="protein sequence ID" value="RCX05338.1"/>
    <property type="molecule type" value="Genomic_DNA"/>
</dbReference>
<feature type="domain" description="NAD-dependent epimerase/dehydratase" evidence="2">
    <location>
        <begin position="5"/>
        <end position="219"/>
    </location>
</feature>
<evidence type="ECO:0008006" key="6">
    <source>
        <dbReference type="Google" id="ProtNLM"/>
    </source>
</evidence>
<evidence type="ECO:0000313" key="4">
    <source>
        <dbReference type="EMBL" id="RCX05338.1"/>
    </source>
</evidence>
<gene>
    <name evidence="4" type="ORF">DES35_101623</name>
</gene>
<feature type="domain" description="DUF1731" evidence="3">
    <location>
        <begin position="248"/>
        <end position="294"/>
    </location>
</feature>
<dbReference type="Pfam" id="PF08338">
    <property type="entry name" value="DUF1731"/>
    <property type="match status" value="1"/>
</dbReference>
<dbReference type="PANTHER" id="PTHR11092:SF0">
    <property type="entry name" value="EPIMERASE FAMILY PROTEIN SDR39U1"/>
    <property type="match status" value="1"/>
</dbReference>
<reference evidence="4 5" key="1">
    <citation type="submission" date="2018-07" db="EMBL/GenBank/DDBJ databases">
        <title>Genomic Encyclopedia of Type Strains, Phase IV (KMG-IV): sequencing the most valuable type-strain genomes for metagenomic binning, comparative biology and taxonomic classification.</title>
        <authorList>
            <person name="Goeker M."/>
        </authorList>
    </citation>
    <scope>NUCLEOTIDE SEQUENCE [LARGE SCALE GENOMIC DNA]</scope>
    <source>
        <strain evidence="4 5">DSM 21410</strain>
    </source>
</reference>
<protein>
    <recommendedName>
        <fullName evidence="6">TIGR01777 family protein</fullName>
    </recommendedName>
</protein>
<keyword evidence="5" id="KW-1185">Reference proteome</keyword>
<dbReference type="RefSeq" id="WP_037355957.1">
    <property type="nucleotide sequence ID" value="NZ_BHZF01000001.1"/>
</dbReference>
<dbReference type="InterPro" id="IPR036291">
    <property type="entry name" value="NAD(P)-bd_dom_sf"/>
</dbReference>
<comment type="similarity">
    <text evidence="1">Belongs to the NAD(P)-dependent epimerase/dehydratase family. SDR39U1 subfamily.</text>
</comment>